<dbReference type="GO" id="GO:0005789">
    <property type="term" value="C:endoplasmic reticulum membrane"/>
    <property type="evidence" value="ECO:0007669"/>
    <property type="project" value="UniProtKB-SubCell"/>
</dbReference>
<dbReference type="EMBL" id="KQ234218">
    <property type="protein sequence ID" value="KMZ82034.1"/>
    <property type="molecule type" value="Genomic_DNA"/>
</dbReference>
<proteinExistence type="inferred from homology"/>
<keyword evidence="5 10" id="KW-1133">Transmembrane helix</keyword>
<sequence>MDAPYNRSSIHHKNIKKNNSDTFKLKKKNCVLITCFIFYIFFLSTVNSLDKYLHLRTSRFILTYSNLLYLVSFFSLHSQVELLIGLQGGILPVDKFLREVKKKLRSIDLFLVHHVVRCVYQFWKFVIRRRIKVKTFCKVGVFLSIANFLIQENVQNDFVRITFSSFFFVSLFILHLCFKIGMRDFMVFQCDLLMNELGFLLIFLCLSDSHHLRHSNTLVICALRLVAFKILFGSAVHKLVYNSPQWLHLEACQNLFFCQPAPSILSHIANCTFNKKIICFLVLTSELLLSWLIFCSSILRLIFFTLFVTIHITCYIICNYIFFSYLCLILFLSSLDDSILNLFFHPGEIPVLHENGAPPNTVTFLLVGCVNLVILLFYALIVLINLVPFVEQWNVDDLKCFHLCYHIFYELFPLNICNSYAMLTYTRTHREEIIIEELHKIGKKFQWKSLNFGYKAGDLNEIGPILWWGHVPRLEWKFYFFADQIRNEKYERGRYPLYVCSFLKKLCSREGQLASLFEGDQMRRVPYFLRLTSYDYKMSMTVKSRQCGSTPPRLRANPPSRLHERTLLIHPDEKEQGKPTTDSNLEEEPKWEFGKYWLRRKVRVIKTLRPLGELSD</sequence>
<dbReference type="InterPro" id="IPR009613">
    <property type="entry name" value="LMF"/>
</dbReference>
<feature type="region of interest" description="Disordered" evidence="9">
    <location>
        <begin position="566"/>
        <end position="586"/>
    </location>
</feature>
<feature type="compositionally biased region" description="Basic and acidic residues" evidence="9">
    <location>
        <begin position="566"/>
        <end position="577"/>
    </location>
</feature>
<feature type="domain" description="Lipase maturation factor 1/2 C-terminal" evidence="12">
    <location>
        <begin position="416"/>
        <end position="545"/>
    </location>
</feature>
<name>A0A0J9SGE4_PLAVI</name>
<comment type="similarity">
    <text evidence="2">Belongs to the lipase maturation factor family.</text>
</comment>
<dbReference type="Pfam" id="PF25179">
    <property type="entry name" value="LMF1_C"/>
    <property type="match status" value="1"/>
</dbReference>
<comment type="subcellular location">
    <subcellularLocation>
        <location evidence="1">Endoplasmic reticulum membrane</location>
        <topology evidence="1">Multi-pass membrane protein</topology>
    </subcellularLocation>
</comment>
<reference evidence="13 14" key="1">
    <citation type="submission" date="2011-08" db="EMBL/GenBank/DDBJ databases">
        <title>The Genome Sequence of Plasmodium vivax India VII.</title>
        <authorList>
            <consortium name="The Broad Institute Genome Sequencing Platform"/>
            <consortium name="The Broad Institute Genome Sequencing Center for Infectious Disease"/>
            <person name="Neafsey D."/>
            <person name="Carlton J."/>
            <person name="Barnwell J."/>
            <person name="Collins W."/>
            <person name="Escalante A."/>
            <person name="Mullikin J."/>
            <person name="Saul A."/>
            <person name="Guigo R."/>
            <person name="Camara F."/>
            <person name="Young S.K."/>
            <person name="Zeng Q."/>
            <person name="Gargeya S."/>
            <person name="Fitzgerald M."/>
            <person name="Haas B."/>
            <person name="Abouelleil A."/>
            <person name="Alvarado L."/>
            <person name="Arachchi H.M."/>
            <person name="Berlin A."/>
            <person name="Brown A."/>
            <person name="Chapman S.B."/>
            <person name="Chen Z."/>
            <person name="Dunbar C."/>
            <person name="Freedman E."/>
            <person name="Gearin G."/>
            <person name="Gellesch M."/>
            <person name="Goldberg J."/>
            <person name="Griggs A."/>
            <person name="Gujja S."/>
            <person name="Heiman D."/>
            <person name="Howarth C."/>
            <person name="Larson L."/>
            <person name="Lui A."/>
            <person name="MacDonald P.J.P."/>
            <person name="Montmayeur A."/>
            <person name="Murphy C."/>
            <person name="Neiman D."/>
            <person name="Pearson M."/>
            <person name="Priest M."/>
            <person name="Roberts A."/>
            <person name="Saif S."/>
            <person name="Shea T."/>
            <person name="Shenoy N."/>
            <person name="Sisk P."/>
            <person name="Stolte C."/>
            <person name="Sykes S."/>
            <person name="Wortman J."/>
            <person name="Nusbaum C."/>
            <person name="Birren B."/>
        </authorList>
    </citation>
    <scope>NUCLEOTIDE SEQUENCE [LARGE SCALE GENOMIC DNA]</scope>
    <source>
        <strain evidence="13 14">India VII</strain>
    </source>
</reference>
<evidence type="ECO:0000256" key="5">
    <source>
        <dbReference type="ARBA" id="ARBA00022989"/>
    </source>
</evidence>
<evidence type="ECO:0000256" key="9">
    <source>
        <dbReference type="SAM" id="MobiDB-lite"/>
    </source>
</evidence>
<feature type="transmembrane region" description="Helical" evidence="10">
    <location>
        <begin position="216"/>
        <end position="236"/>
    </location>
</feature>
<dbReference type="AlphaFoldDB" id="A0A0J9SGE4"/>
<dbReference type="PANTHER" id="PTHR14463:SF5">
    <property type="entry name" value="LIPASE MATURATION FACTOR 2"/>
    <property type="match status" value="1"/>
</dbReference>
<organism evidence="13 14">
    <name type="scientific">Plasmodium vivax India VII</name>
    <dbReference type="NCBI Taxonomy" id="1077284"/>
    <lineage>
        <taxon>Eukaryota</taxon>
        <taxon>Sar</taxon>
        <taxon>Alveolata</taxon>
        <taxon>Apicomplexa</taxon>
        <taxon>Aconoidasida</taxon>
        <taxon>Haemosporida</taxon>
        <taxon>Plasmodiidae</taxon>
        <taxon>Plasmodium</taxon>
        <taxon>Plasmodium (Plasmodium)</taxon>
    </lineage>
</organism>
<feature type="transmembrane region" description="Helical" evidence="10">
    <location>
        <begin position="158"/>
        <end position="178"/>
    </location>
</feature>
<feature type="transmembrane region" description="Helical" evidence="10">
    <location>
        <begin position="185"/>
        <end position="204"/>
    </location>
</feature>
<dbReference type="GO" id="GO:0051604">
    <property type="term" value="P:protein maturation"/>
    <property type="evidence" value="ECO:0007669"/>
    <property type="project" value="InterPro"/>
</dbReference>
<keyword evidence="3 10" id="KW-0812">Transmembrane</keyword>
<evidence type="ECO:0000256" key="10">
    <source>
        <dbReference type="SAM" id="Phobius"/>
    </source>
</evidence>
<dbReference type="OrthoDB" id="434126at2759"/>
<evidence type="ECO:0000259" key="11">
    <source>
        <dbReference type="Pfam" id="PF06762"/>
    </source>
</evidence>
<evidence type="ECO:0000256" key="4">
    <source>
        <dbReference type="ARBA" id="ARBA00022824"/>
    </source>
</evidence>
<evidence type="ECO:0000256" key="2">
    <source>
        <dbReference type="ARBA" id="ARBA00005512"/>
    </source>
</evidence>
<accession>A0A0J9SGE4</accession>
<keyword evidence="7" id="KW-0325">Glycoprotein</keyword>
<evidence type="ECO:0000256" key="8">
    <source>
        <dbReference type="ARBA" id="ARBA00040643"/>
    </source>
</evidence>
<dbReference type="Pfam" id="PF06762">
    <property type="entry name" value="LMF1"/>
    <property type="match status" value="1"/>
</dbReference>
<evidence type="ECO:0000313" key="14">
    <source>
        <dbReference type="Proteomes" id="UP000053562"/>
    </source>
</evidence>
<gene>
    <name evidence="13" type="ORF">PVIIG_03842</name>
</gene>
<dbReference type="PANTHER" id="PTHR14463">
    <property type="entry name" value="LIPASE MATURATION FACTOR"/>
    <property type="match status" value="1"/>
</dbReference>
<feature type="transmembrane region" description="Helical" evidence="10">
    <location>
        <begin position="31"/>
        <end position="49"/>
    </location>
</feature>
<evidence type="ECO:0000256" key="3">
    <source>
        <dbReference type="ARBA" id="ARBA00022692"/>
    </source>
</evidence>
<evidence type="ECO:0000259" key="12">
    <source>
        <dbReference type="Pfam" id="PF25179"/>
    </source>
</evidence>
<dbReference type="InterPro" id="IPR057434">
    <property type="entry name" value="LMF1/2_N"/>
</dbReference>
<keyword evidence="4" id="KW-0256">Endoplasmic reticulum</keyword>
<evidence type="ECO:0000256" key="7">
    <source>
        <dbReference type="ARBA" id="ARBA00023180"/>
    </source>
</evidence>
<feature type="domain" description="Lipase maturation factor 1/2 N-terminal" evidence="11">
    <location>
        <begin position="187"/>
        <end position="340"/>
    </location>
</feature>
<keyword evidence="6 10" id="KW-0472">Membrane</keyword>
<evidence type="ECO:0000256" key="6">
    <source>
        <dbReference type="ARBA" id="ARBA00023136"/>
    </source>
</evidence>
<dbReference type="InterPro" id="IPR057433">
    <property type="entry name" value="LMF1/2_C"/>
</dbReference>
<feature type="transmembrane region" description="Helical" evidence="10">
    <location>
        <begin position="364"/>
        <end position="387"/>
    </location>
</feature>
<dbReference type="Proteomes" id="UP000053562">
    <property type="component" value="Unassembled WGS sequence"/>
</dbReference>
<protein>
    <recommendedName>
        <fullName evidence="8">Lipase maturation factor 2</fullName>
    </recommendedName>
</protein>
<evidence type="ECO:0000313" key="13">
    <source>
        <dbReference type="EMBL" id="KMZ82034.1"/>
    </source>
</evidence>
<evidence type="ECO:0000256" key="1">
    <source>
        <dbReference type="ARBA" id="ARBA00004477"/>
    </source>
</evidence>